<dbReference type="Proteomes" id="UP000324222">
    <property type="component" value="Unassembled WGS sequence"/>
</dbReference>
<evidence type="ECO:0000313" key="1">
    <source>
        <dbReference type="EMBL" id="MPC62705.1"/>
    </source>
</evidence>
<keyword evidence="2" id="KW-1185">Reference proteome</keyword>
<comment type="caution">
    <text evidence="1">The sequence shown here is derived from an EMBL/GenBank/DDBJ whole genome shotgun (WGS) entry which is preliminary data.</text>
</comment>
<dbReference type="EMBL" id="VSRR010019975">
    <property type="protein sequence ID" value="MPC62705.1"/>
    <property type="molecule type" value="Genomic_DNA"/>
</dbReference>
<reference evidence="1 2" key="1">
    <citation type="submission" date="2019-05" db="EMBL/GenBank/DDBJ databases">
        <title>Another draft genome of Portunus trituberculatus and its Hox gene families provides insights of decapod evolution.</title>
        <authorList>
            <person name="Jeong J.-H."/>
            <person name="Song I."/>
            <person name="Kim S."/>
            <person name="Choi T."/>
            <person name="Kim D."/>
            <person name="Ryu S."/>
            <person name="Kim W."/>
        </authorList>
    </citation>
    <scope>NUCLEOTIDE SEQUENCE [LARGE SCALE GENOMIC DNA]</scope>
    <source>
        <tissue evidence="1">Muscle</tissue>
    </source>
</reference>
<sequence>MVEPFNSDTNLNEENLRPLEGGNIIEAPWIAPHCLPRYVTSKWLSLKGSHAAAGVLGPAISLATALLPRLPLPSLTILKN</sequence>
<dbReference type="AlphaFoldDB" id="A0A5B7GZ68"/>
<protein>
    <submittedName>
        <fullName evidence="1">Uncharacterized protein</fullName>
    </submittedName>
</protein>
<proteinExistence type="predicted"/>
<organism evidence="1 2">
    <name type="scientific">Portunus trituberculatus</name>
    <name type="common">Swimming crab</name>
    <name type="synonym">Neptunus trituberculatus</name>
    <dbReference type="NCBI Taxonomy" id="210409"/>
    <lineage>
        <taxon>Eukaryota</taxon>
        <taxon>Metazoa</taxon>
        <taxon>Ecdysozoa</taxon>
        <taxon>Arthropoda</taxon>
        <taxon>Crustacea</taxon>
        <taxon>Multicrustacea</taxon>
        <taxon>Malacostraca</taxon>
        <taxon>Eumalacostraca</taxon>
        <taxon>Eucarida</taxon>
        <taxon>Decapoda</taxon>
        <taxon>Pleocyemata</taxon>
        <taxon>Brachyura</taxon>
        <taxon>Eubrachyura</taxon>
        <taxon>Portunoidea</taxon>
        <taxon>Portunidae</taxon>
        <taxon>Portuninae</taxon>
        <taxon>Portunus</taxon>
    </lineage>
</organism>
<gene>
    <name evidence="1" type="ORF">E2C01_056794</name>
</gene>
<name>A0A5B7GZ68_PORTR</name>
<evidence type="ECO:0000313" key="2">
    <source>
        <dbReference type="Proteomes" id="UP000324222"/>
    </source>
</evidence>
<accession>A0A5B7GZ68</accession>